<dbReference type="Gene3D" id="3.90.1170.50">
    <property type="entry name" value="Aldehyde oxidase/xanthine dehydrogenase, a/b hammerhead"/>
    <property type="match status" value="1"/>
</dbReference>
<feature type="domain" description="Aldehyde oxidase/xanthine dehydrogenase a/b hammerhead" evidence="4">
    <location>
        <begin position="38"/>
        <end position="147"/>
    </location>
</feature>
<dbReference type="AlphaFoldDB" id="A0A6B0SJN0"/>
<dbReference type="Proteomes" id="UP000471521">
    <property type="component" value="Unassembled WGS sequence"/>
</dbReference>
<reference evidence="5 6" key="1">
    <citation type="submission" date="2019-12" db="EMBL/GenBank/DDBJ databases">
        <title>Isolation and characterization of three novel carbon monoxide-oxidizing members of Halobacteria from salione crusts and soils.</title>
        <authorList>
            <person name="Myers M.R."/>
            <person name="King G.M."/>
        </authorList>
    </citation>
    <scope>NUCLEOTIDE SEQUENCE [LARGE SCALE GENOMIC DNA]</scope>
    <source>
        <strain evidence="5 6">PCN9</strain>
    </source>
</reference>
<dbReference type="PANTHER" id="PTHR11908:SF132">
    <property type="entry name" value="ALDEHYDE OXIDASE 1-RELATED"/>
    <property type="match status" value="1"/>
</dbReference>
<proteinExistence type="predicted"/>
<dbReference type="SMART" id="SM01008">
    <property type="entry name" value="Ald_Xan_dh_C"/>
    <property type="match status" value="1"/>
</dbReference>
<organism evidence="5 6">
    <name type="scientific">Halobacterium bonnevillei</name>
    <dbReference type="NCBI Taxonomy" id="2692200"/>
    <lineage>
        <taxon>Archaea</taxon>
        <taxon>Methanobacteriati</taxon>
        <taxon>Methanobacteriota</taxon>
        <taxon>Stenosarchaea group</taxon>
        <taxon>Halobacteria</taxon>
        <taxon>Halobacteriales</taxon>
        <taxon>Halobacteriaceae</taxon>
        <taxon>Halobacterium</taxon>
    </lineage>
</organism>
<dbReference type="Pfam" id="PF02738">
    <property type="entry name" value="MoCoBD_1"/>
    <property type="match status" value="1"/>
</dbReference>
<gene>
    <name evidence="5" type="ORF">GRX66_15210</name>
</gene>
<comment type="caution">
    <text evidence="5">The sequence shown here is derived from an EMBL/GenBank/DDBJ whole genome shotgun (WGS) entry which is preliminary data.</text>
</comment>
<dbReference type="InterPro" id="IPR008274">
    <property type="entry name" value="AldOxase/xan_DH_MoCoBD1"/>
</dbReference>
<dbReference type="InterPro" id="IPR000674">
    <property type="entry name" value="Ald_Oxase/Xan_DH_a/b"/>
</dbReference>
<keyword evidence="1" id="KW-0500">Molybdenum</keyword>
<feature type="compositionally biased region" description="Basic and acidic residues" evidence="3">
    <location>
        <begin position="485"/>
        <end position="505"/>
    </location>
</feature>
<evidence type="ECO:0000313" key="6">
    <source>
        <dbReference type="Proteomes" id="UP000471521"/>
    </source>
</evidence>
<evidence type="ECO:0000256" key="3">
    <source>
        <dbReference type="SAM" id="MobiDB-lite"/>
    </source>
</evidence>
<dbReference type="InterPro" id="IPR037165">
    <property type="entry name" value="AldOxase/xan_DH_Mopterin-bd_sf"/>
</dbReference>
<dbReference type="Pfam" id="PF01315">
    <property type="entry name" value="Ald_Xan_dh_C"/>
    <property type="match status" value="1"/>
</dbReference>
<dbReference type="RefSeq" id="WP_159527312.1">
    <property type="nucleotide sequence ID" value="NZ_WUUU01000164.1"/>
</dbReference>
<sequence length="824" mass="90005">MSEAGVSKDVGVEDDAESEGQSFVGSGLERVEDHRILTGEAEYIHDIAPEGAVHMALARSVHPHAELVDVDTSAAEDHPDCLLTLTADDLKDDYEPMPCGLEGFEEWSLADDRVRFVGEPVVAVVASDRYAAEDLVDLVEIEYEQLDPVTDVQEATEGDTLVHEHAGTNVPDSETLEFGAVDDAFENADNVVETDCEWGRISGVPLETAGVVAQYDTDHDSFHIDSNIQLHTLVDDTVYEPLDYPPEKVNLEVPPDVGGSFGTKIAIHRYCTLSAIASQQLDGTPVKFVEDRVENLQGGDMHCSDREYTVRLAFDDDGTIQGLDTYFADDFGAFPHYPVNQVLKPLSAVTNAYDIDAVRYGYDLVLTNKTAQTAYRGFGVDPHLYALETAVDEAARELGIDPTDFRRVNLIQPDQMPYRLPTHNIYDSGDYPAALDRIEELVDEAEVCEGGLLDPDVVEAKREEGKYRGVSYSVHIEPGVSGSDWTDRQRTETDALEEREREDVDELPEHFRIQLEGDGTVRAFLATDTSGQGHQTLVSQLLADSLGVLPSDIEVDYLPSVEAPTEYGSAASRMAVMLSGATEGAAEKLRENCRQLAAEEVFGCGVEDVAYRDGAVERVDGSERVPLAELADLDAGRNQRLTRVSYDYDHPATKIDDFDEALTSKYPVYPTAAFAANAPIVEVDVTTGEVEILKFYTLRDCGTMLNPTIVEGQAHGGIAQGVGAALMEEFQYDGEGQPKAITLFDYLLPSTKNMPDIEMEHTETPSPFTETGAKGTGEGGMLDAPASVASAITAALEDFDVVADQIPMTPHRVRRRVRDAQADD</sequence>
<dbReference type="GO" id="GO:0016491">
    <property type="term" value="F:oxidoreductase activity"/>
    <property type="evidence" value="ECO:0007669"/>
    <property type="project" value="UniProtKB-KW"/>
</dbReference>
<evidence type="ECO:0000259" key="4">
    <source>
        <dbReference type="SMART" id="SM01008"/>
    </source>
</evidence>
<dbReference type="InterPro" id="IPR016208">
    <property type="entry name" value="Ald_Oxase/xanthine_DH-like"/>
</dbReference>
<dbReference type="Gene3D" id="3.30.365.10">
    <property type="entry name" value="Aldehyde oxidase/xanthine dehydrogenase, molybdopterin binding domain"/>
    <property type="match status" value="4"/>
</dbReference>
<dbReference type="Pfam" id="PF20256">
    <property type="entry name" value="MoCoBD_2"/>
    <property type="match status" value="1"/>
</dbReference>
<feature type="region of interest" description="Disordered" evidence="3">
    <location>
        <begin position="1"/>
        <end position="24"/>
    </location>
</feature>
<evidence type="ECO:0000313" key="5">
    <source>
        <dbReference type="EMBL" id="MXR21885.1"/>
    </source>
</evidence>
<dbReference type="InterPro" id="IPR036856">
    <property type="entry name" value="Ald_Oxase/Xan_DH_a/b_sf"/>
</dbReference>
<dbReference type="SUPFAM" id="SSF56003">
    <property type="entry name" value="Molybdenum cofactor-binding domain"/>
    <property type="match status" value="1"/>
</dbReference>
<protein>
    <submittedName>
        <fullName evidence="5">Molybdopterin-dependent oxidoreductase</fullName>
    </submittedName>
</protein>
<accession>A0A6B0SJN0</accession>
<dbReference type="EMBL" id="WUUU01000164">
    <property type="protein sequence ID" value="MXR21885.1"/>
    <property type="molecule type" value="Genomic_DNA"/>
</dbReference>
<dbReference type="InterPro" id="IPR046867">
    <property type="entry name" value="AldOxase/xan_DH_MoCoBD2"/>
</dbReference>
<keyword evidence="6" id="KW-1185">Reference proteome</keyword>
<dbReference type="PANTHER" id="PTHR11908">
    <property type="entry name" value="XANTHINE DEHYDROGENASE"/>
    <property type="match status" value="1"/>
</dbReference>
<name>A0A6B0SJN0_9EURY</name>
<dbReference type="OrthoDB" id="57164at2157"/>
<evidence type="ECO:0000256" key="1">
    <source>
        <dbReference type="ARBA" id="ARBA00022505"/>
    </source>
</evidence>
<keyword evidence="2" id="KW-0560">Oxidoreductase</keyword>
<dbReference type="SUPFAM" id="SSF54665">
    <property type="entry name" value="CO dehydrogenase molybdoprotein N-domain-like"/>
    <property type="match status" value="1"/>
</dbReference>
<evidence type="ECO:0000256" key="2">
    <source>
        <dbReference type="ARBA" id="ARBA00023002"/>
    </source>
</evidence>
<dbReference type="GO" id="GO:0005506">
    <property type="term" value="F:iron ion binding"/>
    <property type="evidence" value="ECO:0007669"/>
    <property type="project" value="InterPro"/>
</dbReference>
<feature type="region of interest" description="Disordered" evidence="3">
    <location>
        <begin position="481"/>
        <end position="505"/>
    </location>
</feature>